<comment type="caution">
    <text evidence="2">The sequence shown here is derived from an EMBL/GenBank/DDBJ whole genome shotgun (WGS) entry which is preliminary data.</text>
</comment>
<feature type="compositionally biased region" description="Basic and acidic residues" evidence="1">
    <location>
        <begin position="45"/>
        <end position="72"/>
    </location>
</feature>
<protein>
    <submittedName>
        <fullName evidence="2">Uncharacterized protein</fullName>
    </submittedName>
</protein>
<proteinExistence type="predicted"/>
<evidence type="ECO:0000256" key="1">
    <source>
        <dbReference type="SAM" id="MobiDB-lite"/>
    </source>
</evidence>
<name>A0AAN6XSU8_9PEZI</name>
<keyword evidence="3" id="KW-1185">Reference proteome</keyword>
<feature type="compositionally biased region" description="Polar residues" evidence="1">
    <location>
        <begin position="454"/>
        <end position="463"/>
    </location>
</feature>
<gene>
    <name evidence="2" type="ORF">QBC40DRAFT_273618</name>
</gene>
<dbReference type="EMBL" id="MU863885">
    <property type="protein sequence ID" value="KAK4203927.1"/>
    <property type="molecule type" value="Genomic_DNA"/>
</dbReference>
<reference evidence="2" key="2">
    <citation type="submission" date="2023-05" db="EMBL/GenBank/DDBJ databases">
        <authorList>
            <consortium name="Lawrence Berkeley National Laboratory"/>
            <person name="Steindorff A."/>
            <person name="Hensen N."/>
            <person name="Bonometti L."/>
            <person name="Westerberg I."/>
            <person name="Brannstrom I.O."/>
            <person name="Guillou S."/>
            <person name="Cros-Aarteil S."/>
            <person name="Calhoun S."/>
            <person name="Haridas S."/>
            <person name="Kuo A."/>
            <person name="Mondo S."/>
            <person name="Pangilinan J."/>
            <person name="Riley R."/>
            <person name="Labutti K."/>
            <person name="Andreopoulos B."/>
            <person name="Lipzen A."/>
            <person name="Chen C."/>
            <person name="Yanf M."/>
            <person name="Daum C."/>
            <person name="Ng V."/>
            <person name="Clum A."/>
            <person name="Ohm R."/>
            <person name="Martin F."/>
            <person name="Silar P."/>
            <person name="Natvig D."/>
            <person name="Lalanne C."/>
            <person name="Gautier V."/>
            <person name="Ament-Velasquez S.L."/>
            <person name="Kruys A."/>
            <person name="Hutchinson M.I."/>
            <person name="Powell A.J."/>
            <person name="Barry K."/>
            <person name="Miller A.N."/>
            <person name="Grigoriev I.V."/>
            <person name="Debuchy R."/>
            <person name="Gladieux P."/>
            <person name="Thoren M.H."/>
            <person name="Johannesson H."/>
        </authorList>
    </citation>
    <scope>NUCLEOTIDE SEQUENCE</scope>
    <source>
        <strain evidence="2">CBS 315.58</strain>
    </source>
</reference>
<sequence>MVDTDLERRPVVPFDAAPAARLTEDALRQHTLEYMRQDGIPPEELSEKPRSLRESALERAEAERKANGRLELDELQPPTTTTGRIRRLQSESHQQSQEEGEEKIKEVLEKDFTPFERAPTPATTIYTGNWKRETEYEDLQNEFREATKRNLDIHPYKNKPLSDSQDFLSEPASVRNELVWDGTEPSGKSKTSHSEFLSDLPPHEVVDNFSELGMYMSQASYVISLGGAALPDLKYGIIIVPAGDESLLFKGYGDHADMPVDFRAEIYAKSREVRKQVFAEELELCGRHIPRPGRGAEDFRLPPMEEPEKLFYAQRVKARRAKHIELYGTKRSSDFEPEADGVPEVESLSDQYSMPVSRSFSSANYVRSDYAALPPSSEVLDDLRRLFAQGGQEPRDQGEQELYHPDRLFELARYLGKLAEGRVRENPGLDEEVWNKINELRPEGQDTLAEATNEARTSSSEKT</sequence>
<evidence type="ECO:0000313" key="3">
    <source>
        <dbReference type="Proteomes" id="UP001303160"/>
    </source>
</evidence>
<dbReference type="Proteomes" id="UP001303160">
    <property type="component" value="Unassembled WGS sequence"/>
</dbReference>
<feature type="region of interest" description="Disordered" evidence="1">
    <location>
        <begin position="34"/>
        <end position="102"/>
    </location>
</feature>
<organism evidence="2 3">
    <name type="scientific">Triangularia verruculosa</name>
    <dbReference type="NCBI Taxonomy" id="2587418"/>
    <lineage>
        <taxon>Eukaryota</taxon>
        <taxon>Fungi</taxon>
        <taxon>Dikarya</taxon>
        <taxon>Ascomycota</taxon>
        <taxon>Pezizomycotina</taxon>
        <taxon>Sordariomycetes</taxon>
        <taxon>Sordariomycetidae</taxon>
        <taxon>Sordariales</taxon>
        <taxon>Podosporaceae</taxon>
        <taxon>Triangularia</taxon>
    </lineage>
</organism>
<dbReference type="AlphaFoldDB" id="A0AAN6XSU8"/>
<reference evidence="2" key="1">
    <citation type="journal article" date="2023" name="Mol. Phylogenet. Evol.">
        <title>Genome-scale phylogeny and comparative genomics of the fungal order Sordariales.</title>
        <authorList>
            <person name="Hensen N."/>
            <person name="Bonometti L."/>
            <person name="Westerberg I."/>
            <person name="Brannstrom I.O."/>
            <person name="Guillou S."/>
            <person name="Cros-Aarteil S."/>
            <person name="Calhoun S."/>
            <person name="Haridas S."/>
            <person name="Kuo A."/>
            <person name="Mondo S."/>
            <person name="Pangilinan J."/>
            <person name="Riley R."/>
            <person name="LaButti K."/>
            <person name="Andreopoulos B."/>
            <person name="Lipzen A."/>
            <person name="Chen C."/>
            <person name="Yan M."/>
            <person name="Daum C."/>
            <person name="Ng V."/>
            <person name="Clum A."/>
            <person name="Steindorff A."/>
            <person name="Ohm R.A."/>
            <person name="Martin F."/>
            <person name="Silar P."/>
            <person name="Natvig D.O."/>
            <person name="Lalanne C."/>
            <person name="Gautier V."/>
            <person name="Ament-Velasquez S.L."/>
            <person name="Kruys A."/>
            <person name="Hutchinson M.I."/>
            <person name="Powell A.J."/>
            <person name="Barry K."/>
            <person name="Miller A.N."/>
            <person name="Grigoriev I.V."/>
            <person name="Debuchy R."/>
            <person name="Gladieux P."/>
            <person name="Hiltunen Thoren M."/>
            <person name="Johannesson H."/>
        </authorList>
    </citation>
    <scope>NUCLEOTIDE SEQUENCE</scope>
    <source>
        <strain evidence="2">CBS 315.58</strain>
    </source>
</reference>
<accession>A0AAN6XSU8</accession>
<feature type="region of interest" description="Disordered" evidence="1">
    <location>
        <begin position="440"/>
        <end position="463"/>
    </location>
</feature>
<evidence type="ECO:0000313" key="2">
    <source>
        <dbReference type="EMBL" id="KAK4203927.1"/>
    </source>
</evidence>